<feature type="region of interest" description="Disordered" evidence="9">
    <location>
        <begin position="222"/>
        <end position="242"/>
    </location>
</feature>
<feature type="region of interest" description="Disordered" evidence="9">
    <location>
        <begin position="260"/>
        <end position="316"/>
    </location>
</feature>
<evidence type="ECO:0000256" key="7">
    <source>
        <dbReference type="ARBA" id="ARBA00023242"/>
    </source>
</evidence>
<feature type="domain" description="C2H2-type" evidence="10">
    <location>
        <begin position="339"/>
        <end position="366"/>
    </location>
</feature>
<dbReference type="FunFam" id="3.30.160.60:FF:000446">
    <property type="entry name" value="Zinc finger protein"/>
    <property type="match status" value="1"/>
</dbReference>
<feature type="domain" description="C2H2-type" evidence="10">
    <location>
        <begin position="436"/>
        <end position="463"/>
    </location>
</feature>
<gene>
    <name evidence="11" type="ORF">RUM43_014010</name>
</gene>
<dbReference type="EMBL" id="JAWJWE010000043">
    <property type="protein sequence ID" value="KAK6617782.1"/>
    <property type="molecule type" value="Genomic_DNA"/>
</dbReference>
<evidence type="ECO:0000259" key="10">
    <source>
        <dbReference type="PROSITE" id="PS50157"/>
    </source>
</evidence>
<dbReference type="Pfam" id="PF13912">
    <property type="entry name" value="zf-C2H2_6"/>
    <property type="match status" value="1"/>
</dbReference>
<feature type="compositionally biased region" description="Low complexity" evidence="9">
    <location>
        <begin position="280"/>
        <end position="292"/>
    </location>
</feature>
<feature type="domain" description="C2H2-type" evidence="10">
    <location>
        <begin position="491"/>
        <end position="518"/>
    </location>
</feature>
<dbReference type="FunFam" id="3.30.160.60:FF:000072">
    <property type="entry name" value="zinc finger protein 143 isoform X1"/>
    <property type="match status" value="1"/>
</dbReference>
<dbReference type="Gene3D" id="3.30.160.60">
    <property type="entry name" value="Classic Zinc Finger"/>
    <property type="match status" value="4"/>
</dbReference>
<dbReference type="InterPro" id="IPR036236">
    <property type="entry name" value="Znf_C2H2_sf"/>
</dbReference>
<dbReference type="InterPro" id="IPR050589">
    <property type="entry name" value="Ikaros_C2H2-ZF"/>
</dbReference>
<dbReference type="GO" id="GO:0000978">
    <property type="term" value="F:RNA polymerase II cis-regulatory region sequence-specific DNA binding"/>
    <property type="evidence" value="ECO:0007669"/>
    <property type="project" value="TreeGrafter"/>
</dbReference>
<evidence type="ECO:0000256" key="1">
    <source>
        <dbReference type="ARBA" id="ARBA00004123"/>
    </source>
</evidence>
<dbReference type="GO" id="GO:0003700">
    <property type="term" value="F:DNA-binding transcription factor activity"/>
    <property type="evidence" value="ECO:0007669"/>
    <property type="project" value="TreeGrafter"/>
</dbReference>
<name>A0AAN8P1M3_POLSC</name>
<evidence type="ECO:0000256" key="3">
    <source>
        <dbReference type="ARBA" id="ARBA00022737"/>
    </source>
</evidence>
<proteinExistence type="predicted"/>
<evidence type="ECO:0000256" key="4">
    <source>
        <dbReference type="ARBA" id="ARBA00022771"/>
    </source>
</evidence>
<dbReference type="PANTHER" id="PTHR24404:SF114">
    <property type="entry name" value="KLUMPFUSS, ISOFORM B-RELATED"/>
    <property type="match status" value="1"/>
</dbReference>
<feature type="domain" description="C2H2-type" evidence="10">
    <location>
        <begin position="519"/>
        <end position="547"/>
    </location>
</feature>
<comment type="subcellular location">
    <subcellularLocation>
        <location evidence="1">Nucleus</location>
    </subcellularLocation>
</comment>
<dbReference type="SUPFAM" id="SSF57667">
    <property type="entry name" value="beta-beta-alpha zinc fingers"/>
    <property type="match status" value="3"/>
</dbReference>
<dbReference type="Pfam" id="PF00096">
    <property type="entry name" value="zf-C2H2"/>
    <property type="match status" value="4"/>
</dbReference>
<keyword evidence="5" id="KW-0862">Zinc</keyword>
<accession>A0AAN8P1M3</accession>
<dbReference type="GO" id="GO:0005634">
    <property type="term" value="C:nucleus"/>
    <property type="evidence" value="ECO:0007669"/>
    <property type="project" value="UniProtKB-SubCell"/>
</dbReference>
<feature type="compositionally biased region" description="Basic and acidic residues" evidence="9">
    <location>
        <begin position="125"/>
        <end position="137"/>
    </location>
</feature>
<organism evidence="11 12">
    <name type="scientific">Polyplax serrata</name>
    <name type="common">Common mouse louse</name>
    <dbReference type="NCBI Taxonomy" id="468196"/>
    <lineage>
        <taxon>Eukaryota</taxon>
        <taxon>Metazoa</taxon>
        <taxon>Ecdysozoa</taxon>
        <taxon>Arthropoda</taxon>
        <taxon>Hexapoda</taxon>
        <taxon>Insecta</taxon>
        <taxon>Pterygota</taxon>
        <taxon>Neoptera</taxon>
        <taxon>Paraneoptera</taxon>
        <taxon>Psocodea</taxon>
        <taxon>Troctomorpha</taxon>
        <taxon>Phthiraptera</taxon>
        <taxon>Anoplura</taxon>
        <taxon>Polyplacidae</taxon>
        <taxon>Polyplax</taxon>
    </lineage>
</organism>
<dbReference type="PROSITE" id="PS00028">
    <property type="entry name" value="ZINC_FINGER_C2H2_1"/>
    <property type="match status" value="6"/>
</dbReference>
<dbReference type="PROSITE" id="PS50157">
    <property type="entry name" value="ZINC_FINGER_C2H2_2"/>
    <property type="match status" value="6"/>
</dbReference>
<reference evidence="11 12" key="1">
    <citation type="submission" date="2023-10" db="EMBL/GenBank/DDBJ databases">
        <title>Genomes of two closely related lineages of the louse Polyplax serrata with different host specificities.</title>
        <authorList>
            <person name="Martinu J."/>
            <person name="Tarabai H."/>
            <person name="Stefka J."/>
            <person name="Hypsa V."/>
        </authorList>
    </citation>
    <scope>NUCLEOTIDE SEQUENCE [LARGE SCALE GENOMIC DNA]</scope>
    <source>
        <strain evidence="11">HR10_N</strain>
    </source>
</reference>
<evidence type="ECO:0000256" key="6">
    <source>
        <dbReference type="ARBA" id="ARBA00023125"/>
    </source>
</evidence>
<dbReference type="PANTHER" id="PTHR24404">
    <property type="entry name" value="ZINC FINGER PROTEIN"/>
    <property type="match status" value="1"/>
</dbReference>
<feature type="domain" description="C2H2-type" evidence="10">
    <location>
        <begin position="463"/>
        <end position="490"/>
    </location>
</feature>
<evidence type="ECO:0000313" key="12">
    <source>
        <dbReference type="Proteomes" id="UP001372834"/>
    </source>
</evidence>
<evidence type="ECO:0000256" key="2">
    <source>
        <dbReference type="ARBA" id="ARBA00022723"/>
    </source>
</evidence>
<keyword evidence="6" id="KW-0238">DNA-binding</keyword>
<evidence type="ECO:0000256" key="5">
    <source>
        <dbReference type="ARBA" id="ARBA00022833"/>
    </source>
</evidence>
<feature type="compositionally biased region" description="Basic and acidic residues" evidence="9">
    <location>
        <begin position="299"/>
        <end position="312"/>
    </location>
</feature>
<keyword evidence="7" id="KW-0539">Nucleus</keyword>
<evidence type="ECO:0000256" key="9">
    <source>
        <dbReference type="SAM" id="MobiDB-lite"/>
    </source>
</evidence>
<dbReference type="Proteomes" id="UP001372834">
    <property type="component" value="Unassembled WGS sequence"/>
</dbReference>
<dbReference type="AlphaFoldDB" id="A0AAN8P1M3"/>
<keyword evidence="4 8" id="KW-0863">Zinc-finger</keyword>
<feature type="region of interest" description="Disordered" evidence="9">
    <location>
        <begin position="98"/>
        <end position="157"/>
    </location>
</feature>
<evidence type="ECO:0000256" key="8">
    <source>
        <dbReference type="PROSITE-ProRule" id="PRU00042"/>
    </source>
</evidence>
<feature type="domain" description="C2H2-type" evidence="10">
    <location>
        <begin position="408"/>
        <end position="435"/>
    </location>
</feature>
<dbReference type="GO" id="GO:0006357">
    <property type="term" value="P:regulation of transcription by RNA polymerase II"/>
    <property type="evidence" value="ECO:0007669"/>
    <property type="project" value="TreeGrafter"/>
</dbReference>
<dbReference type="SMART" id="SM00355">
    <property type="entry name" value="ZnF_C2H2"/>
    <property type="match status" value="6"/>
</dbReference>
<dbReference type="InterPro" id="IPR013087">
    <property type="entry name" value="Znf_C2H2_type"/>
</dbReference>
<keyword evidence="2" id="KW-0479">Metal-binding</keyword>
<comment type="caution">
    <text evidence="11">The sequence shown here is derived from an EMBL/GenBank/DDBJ whole genome shotgun (WGS) entry which is preliminary data.</text>
</comment>
<feature type="compositionally biased region" description="Basic and acidic residues" evidence="9">
    <location>
        <begin position="147"/>
        <end position="157"/>
    </location>
</feature>
<protein>
    <recommendedName>
        <fullName evidence="10">C2H2-type domain-containing protein</fullName>
    </recommendedName>
</protein>
<sequence length="558" mass="63098">MVCSTCLKKLENIHRFAKMAAEMQEKFRMLLATKQEKPKIKIKSLDDINKEVAKECERNRAHESKEARGKYKTDILENFEMNLDVAVEIVGDNNGDLKFNDGNVGSGSQKTITRDRRHHQIVNGRSEKSKERRKALVDDDNEADTSDSDRLVIQDDEKPNPSLLHCLLLKGKQQMSMDMDHDYLMKVKEEGPEVKEEPADAEEEDIADEIAEDRLNQIIKYEMDSETEQESEAEENSDIEITEMEVKVDPTLYFSNASQSGNEIEQDSQDGHDSLTVDGSMNSNSNSDNSMNKGQILTDGDKKGADKNKSSGDNRPLVMTRLQQKMNPVIASLKLGKPYKCTLCPRSFITDIGLQNHLWSHLPKARKSQSNGGIIIPKKIDLEDCQVYSSNGVLHTAQPSENPHLLKYVCPICGKKISTKGNLKVHLETHRPKGKYGCDICGRVFKTAANLFRHKDYHGGVQFPCPVCGRVYPTNSTLRAHSITHSDLRPHKCPLCSKTFKRNQDLKFHINQHTGARPYQCPYCPKAFASSGNCFSHRKRMHPLEVERDKERAAEIMG</sequence>
<dbReference type="GO" id="GO:0008270">
    <property type="term" value="F:zinc ion binding"/>
    <property type="evidence" value="ECO:0007669"/>
    <property type="project" value="UniProtKB-KW"/>
</dbReference>
<keyword evidence="3" id="KW-0677">Repeat</keyword>
<evidence type="ECO:0000313" key="11">
    <source>
        <dbReference type="EMBL" id="KAK6617782.1"/>
    </source>
</evidence>
<feature type="compositionally biased region" description="Acidic residues" evidence="9">
    <location>
        <begin position="224"/>
        <end position="242"/>
    </location>
</feature>